<comment type="caution">
    <text evidence="1">The sequence shown here is derived from an EMBL/GenBank/DDBJ whole genome shotgun (WGS) entry which is preliminary data.</text>
</comment>
<evidence type="ECO:0000313" key="2">
    <source>
        <dbReference type="Proteomes" id="UP000433876"/>
    </source>
</evidence>
<reference evidence="1 2" key="1">
    <citation type="submission" date="2017-07" db="EMBL/GenBank/DDBJ databases">
        <title>Genome sequence of the Sordaria macrospora wild type strain R19027.</title>
        <authorList>
            <person name="Nowrousian M."/>
            <person name="Teichert I."/>
            <person name="Kueck U."/>
        </authorList>
    </citation>
    <scope>NUCLEOTIDE SEQUENCE [LARGE SCALE GENOMIC DNA]</scope>
    <source>
        <strain evidence="1 2">R19027</strain>
        <tissue evidence="1">Mycelium</tissue>
    </source>
</reference>
<sequence length="67" mass="7785">MPTRTRIRSGRAMRQQRRRHTRRSFCCCCRLVEGRRPIHLLPMRGVRLGKMGGMSDGISFTTREPGL</sequence>
<protein>
    <submittedName>
        <fullName evidence="1">Uncharacterized protein</fullName>
    </submittedName>
</protein>
<dbReference type="Proteomes" id="UP000433876">
    <property type="component" value="Unassembled WGS sequence"/>
</dbReference>
<dbReference type="EMBL" id="NMPR01000412">
    <property type="protein sequence ID" value="KAA8620645.1"/>
    <property type="molecule type" value="Genomic_DNA"/>
</dbReference>
<gene>
    <name evidence="1" type="ORF">SMACR_09188</name>
</gene>
<dbReference type="AlphaFoldDB" id="A0A8S8ZEV7"/>
<organism evidence="1 2">
    <name type="scientific">Sordaria macrospora</name>
    <dbReference type="NCBI Taxonomy" id="5147"/>
    <lineage>
        <taxon>Eukaryota</taxon>
        <taxon>Fungi</taxon>
        <taxon>Dikarya</taxon>
        <taxon>Ascomycota</taxon>
        <taxon>Pezizomycotina</taxon>
        <taxon>Sordariomycetes</taxon>
        <taxon>Sordariomycetidae</taxon>
        <taxon>Sordariales</taxon>
        <taxon>Sordariaceae</taxon>
        <taxon>Sordaria</taxon>
    </lineage>
</organism>
<proteinExistence type="predicted"/>
<accession>A0A8S8ZEV7</accession>
<evidence type="ECO:0000313" key="1">
    <source>
        <dbReference type="EMBL" id="KAA8620645.1"/>
    </source>
</evidence>
<name>A0A8S8ZEV7_SORMA</name>